<organism evidence="2 3">
    <name type="scientific">Luteibacter rhizovicinus DSM 16549</name>
    <dbReference type="NCBI Taxonomy" id="1440763"/>
    <lineage>
        <taxon>Bacteria</taxon>
        <taxon>Pseudomonadati</taxon>
        <taxon>Pseudomonadota</taxon>
        <taxon>Gammaproteobacteria</taxon>
        <taxon>Lysobacterales</taxon>
        <taxon>Rhodanobacteraceae</taxon>
        <taxon>Luteibacter</taxon>
    </lineage>
</organism>
<feature type="region of interest" description="Disordered" evidence="1">
    <location>
        <begin position="461"/>
        <end position="497"/>
    </location>
</feature>
<feature type="compositionally biased region" description="Basic and acidic residues" evidence="1">
    <location>
        <begin position="473"/>
        <end position="497"/>
    </location>
</feature>
<dbReference type="AlphaFoldDB" id="A0A0G9HGC4"/>
<proteinExistence type="predicted"/>
<reference evidence="3" key="1">
    <citation type="submission" date="2016-09" db="EMBL/GenBank/DDBJ databases">
        <authorList>
            <person name="Lysoe E."/>
        </authorList>
    </citation>
    <scope>NUCLEOTIDE SEQUENCE [LARGE SCALE GENOMIC DNA]</scope>
    <source>
        <strain evidence="3">LJ96T</strain>
    </source>
</reference>
<dbReference type="Gene3D" id="3.40.50.1820">
    <property type="entry name" value="alpha/beta hydrolase"/>
    <property type="match status" value="1"/>
</dbReference>
<keyword evidence="3" id="KW-1185">Reference proteome</keyword>
<evidence type="ECO:0000313" key="3">
    <source>
        <dbReference type="Proteomes" id="UP000182987"/>
    </source>
</evidence>
<evidence type="ECO:0000256" key="1">
    <source>
        <dbReference type="SAM" id="MobiDB-lite"/>
    </source>
</evidence>
<dbReference type="PATRIC" id="fig|1440763.5.peg.77"/>
<name>A0A0G9HGC4_9GAMM</name>
<accession>A0A0G9HGC4</accession>
<dbReference type="InterPro" id="IPR029058">
    <property type="entry name" value="AB_hydrolase_fold"/>
</dbReference>
<dbReference type="KEGG" id="lrz:BJI69_06545"/>
<dbReference type="SUPFAM" id="SSF53474">
    <property type="entry name" value="alpha/beta-Hydrolases"/>
    <property type="match status" value="1"/>
</dbReference>
<dbReference type="EMBL" id="CP017480">
    <property type="protein sequence ID" value="APG03599.1"/>
    <property type="molecule type" value="Genomic_DNA"/>
</dbReference>
<protein>
    <submittedName>
        <fullName evidence="2">Uncharacterized protein</fullName>
    </submittedName>
</protein>
<gene>
    <name evidence="2" type="ORF">BJI69_06545</name>
</gene>
<dbReference type="Pfam" id="PF08386">
    <property type="entry name" value="Abhydrolase_4"/>
    <property type="match status" value="1"/>
</dbReference>
<sequence length="497" mass="54522">MPAWLDADAPERGALTVGLVRFKAGETSQRQGSIFFNFGGPGGNPLDFMPSIAYLWSTRSANHPLDGDKRRLADRYDLVAVIPRGLRGGTRFACHVAESQDGHDPTVDLADWNWVGYVRESRAYATGCAVDPLFAHVGTLQHVRDMEQARIALHEPVLNFLGFSYGTWVGAFYSASYPAHAGRIVLDSAMNYAGSFEDQVAEEPYERQALFAQTALRPALAKPTVYGLGTDAGTVLERMRNMPHRAREAWPSLIDTPEDLVAALTMADWVREDGESTGERLIARMKGYRFSKDPVVDGQIHDAARAFAPLIERGRINDPETAALVDLSVYHAVACGDTPWLKSAKALRNMANEIGDRYPASHGVPVTLGLTCLHWPSPPRWRPSLTALAEAPPMLMVQAEFDPATPTSGAMRAFNASPNAYMVLAHGMTGHGLFGTSATPCIERAVGRFLLEGELPSQRMSGCNFVPSPPTRHVRDTGELTDEQSVRDELQHRLRKM</sequence>
<dbReference type="Proteomes" id="UP000182987">
    <property type="component" value="Chromosome"/>
</dbReference>
<dbReference type="InterPro" id="IPR013595">
    <property type="entry name" value="Pept_S33_TAP-like_C"/>
</dbReference>
<evidence type="ECO:0000313" key="2">
    <source>
        <dbReference type="EMBL" id="APG03599.1"/>
    </source>
</evidence>
<dbReference type="STRING" id="1440763.BJI69_06545"/>